<proteinExistence type="predicted"/>
<protein>
    <submittedName>
        <fullName evidence="1">Uncharacterized protein</fullName>
    </submittedName>
</protein>
<sequence>MPALWTYIRLFISKITSDVNLHIFTKHIRCSGQMPLSIIIRLSKEEDGEGDDENESHGQNFYGFDDDEELLPLPFIEALSSCSDRWEVLIVILRKGSGRIFVVVLSLLGHSDLENTAPSLLGLDIIRLCHTTVTSRNNVRFCSKQTAPDLCQPEECDTRTPRY</sequence>
<gene>
    <name evidence="1" type="ORF">CPB84DRAFT_875285</name>
</gene>
<dbReference type="AlphaFoldDB" id="A0A9P5TN53"/>
<evidence type="ECO:0000313" key="2">
    <source>
        <dbReference type="Proteomes" id="UP000724874"/>
    </source>
</evidence>
<evidence type="ECO:0000313" key="1">
    <source>
        <dbReference type="EMBL" id="KAF8902235.1"/>
    </source>
</evidence>
<name>A0A9P5TN53_GYMJU</name>
<reference evidence="1" key="1">
    <citation type="submission" date="2020-11" db="EMBL/GenBank/DDBJ databases">
        <authorList>
            <consortium name="DOE Joint Genome Institute"/>
            <person name="Ahrendt S."/>
            <person name="Riley R."/>
            <person name="Andreopoulos W."/>
            <person name="LaButti K."/>
            <person name="Pangilinan J."/>
            <person name="Ruiz-duenas F.J."/>
            <person name="Barrasa J.M."/>
            <person name="Sanchez-Garcia M."/>
            <person name="Camarero S."/>
            <person name="Miyauchi S."/>
            <person name="Serrano A."/>
            <person name="Linde D."/>
            <person name="Babiker R."/>
            <person name="Drula E."/>
            <person name="Ayuso-Fernandez I."/>
            <person name="Pacheco R."/>
            <person name="Padilla G."/>
            <person name="Ferreira P."/>
            <person name="Barriuso J."/>
            <person name="Kellner H."/>
            <person name="Castanera R."/>
            <person name="Alfaro M."/>
            <person name="Ramirez L."/>
            <person name="Pisabarro A.G."/>
            <person name="Kuo A."/>
            <person name="Tritt A."/>
            <person name="Lipzen A."/>
            <person name="He G."/>
            <person name="Yan M."/>
            <person name="Ng V."/>
            <person name="Cullen D."/>
            <person name="Martin F."/>
            <person name="Rosso M.-N."/>
            <person name="Henrissat B."/>
            <person name="Hibbett D."/>
            <person name="Martinez A.T."/>
            <person name="Grigoriev I.V."/>
        </authorList>
    </citation>
    <scope>NUCLEOTIDE SEQUENCE</scope>
    <source>
        <strain evidence="1">AH 44721</strain>
    </source>
</reference>
<accession>A0A9P5TN53</accession>
<keyword evidence="2" id="KW-1185">Reference proteome</keyword>
<organism evidence="1 2">
    <name type="scientific">Gymnopilus junonius</name>
    <name type="common">Spectacular rustgill mushroom</name>
    <name type="synonym">Gymnopilus spectabilis subsp. junonius</name>
    <dbReference type="NCBI Taxonomy" id="109634"/>
    <lineage>
        <taxon>Eukaryota</taxon>
        <taxon>Fungi</taxon>
        <taxon>Dikarya</taxon>
        <taxon>Basidiomycota</taxon>
        <taxon>Agaricomycotina</taxon>
        <taxon>Agaricomycetes</taxon>
        <taxon>Agaricomycetidae</taxon>
        <taxon>Agaricales</taxon>
        <taxon>Agaricineae</taxon>
        <taxon>Hymenogastraceae</taxon>
        <taxon>Gymnopilus</taxon>
    </lineage>
</organism>
<dbReference type="EMBL" id="JADNYJ010000037">
    <property type="protein sequence ID" value="KAF8902235.1"/>
    <property type="molecule type" value="Genomic_DNA"/>
</dbReference>
<comment type="caution">
    <text evidence="1">The sequence shown here is derived from an EMBL/GenBank/DDBJ whole genome shotgun (WGS) entry which is preliminary data.</text>
</comment>
<dbReference type="Proteomes" id="UP000724874">
    <property type="component" value="Unassembled WGS sequence"/>
</dbReference>